<evidence type="ECO:0000313" key="3">
    <source>
        <dbReference type="Proteomes" id="UP000734823"/>
    </source>
</evidence>
<sequence length="196" mass="21031">MCRIVAVNSVTVDGVTQAPGHPDEDRRGGFTQGGWAAPYGDSVFADAMAKSMSTTGALLFGRRTYEHFFAVWPNQPEPNPFTDVLNRTRKYVASRTLTEPLPWQNSTLLAGEAAAAVRELKKQPGKDVVILGSGALVRSLMAHGLVDEFLLAIHPVVLGSGQRLFDGATASLRLTESVTTTTGVVVATYRAEEGTR</sequence>
<dbReference type="InterPro" id="IPR024072">
    <property type="entry name" value="DHFR-like_dom_sf"/>
</dbReference>
<feature type="domain" description="Bacterial bifunctional deaminase-reductase C-terminal" evidence="1">
    <location>
        <begin position="5"/>
        <end position="186"/>
    </location>
</feature>
<protein>
    <submittedName>
        <fullName evidence="2">Dihydrofolate reductase</fullName>
    </submittedName>
</protein>
<gene>
    <name evidence="2" type="ORF">GPZ80_21925</name>
</gene>
<accession>A0ABR7LAX4</accession>
<reference evidence="2 3" key="1">
    <citation type="submission" date="2020-06" db="EMBL/GenBank/DDBJ databases">
        <title>Actinokineospora xiongansis sp. nov., isolated from soil of Baiyangdian.</title>
        <authorList>
            <person name="Zhang X."/>
        </authorList>
    </citation>
    <scope>NUCLEOTIDE SEQUENCE [LARGE SCALE GENOMIC DNA]</scope>
    <source>
        <strain evidence="2 3">HBU206404</strain>
    </source>
</reference>
<evidence type="ECO:0000313" key="2">
    <source>
        <dbReference type="EMBL" id="MBC6449822.1"/>
    </source>
</evidence>
<proteinExistence type="predicted"/>
<dbReference type="Gene3D" id="3.40.430.10">
    <property type="entry name" value="Dihydrofolate Reductase, subunit A"/>
    <property type="match status" value="1"/>
</dbReference>
<dbReference type="Proteomes" id="UP000734823">
    <property type="component" value="Unassembled WGS sequence"/>
</dbReference>
<dbReference type="EMBL" id="JABVED010000013">
    <property type="protein sequence ID" value="MBC6449822.1"/>
    <property type="molecule type" value="Genomic_DNA"/>
</dbReference>
<organism evidence="2 3">
    <name type="scientific">Actinokineospora xionganensis</name>
    <dbReference type="NCBI Taxonomy" id="2684470"/>
    <lineage>
        <taxon>Bacteria</taxon>
        <taxon>Bacillati</taxon>
        <taxon>Actinomycetota</taxon>
        <taxon>Actinomycetes</taxon>
        <taxon>Pseudonocardiales</taxon>
        <taxon>Pseudonocardiaceae</taxon>
        <taxon>Actinokineospora</taxon>
    </lineage>
</organism>
<dbReference type="InterPro" id="IPR050765">
    <property type="entry name" value="Riboflavin_Biosynth_HTPR"/>
</dbReference>
<dbReference type="SUPFAM" id="SSF53597">
    <property type="entry name" value="Dihydrofolate reductase-like"/>
    <property type="match status" value="1"/>
</dbReference>
<name>A0ABR7LAX4_9PSEU</name>
<dbReference type="InterPro" id="IPR002734">
    <property type="entry name" value="RibDG_C"/>
</dbReference>
<dbReference type="PANTHER" id="PTHR38011">
    <property type="entry name" value="DIHYDROFOLATE REDUCTASE FAMILY PROTEIN (AFU_ORTHOLOGUE AFUA_8G06820)"/>
    <property type="match status" value="1"/>
</dbReference>
<keyword evidence="3" id="KW-1185">Reference proteome</keyword>
<evidence type="ECO:0000259" key="1">
    <source>
        <dbReference type="Pfam" id="PF01872"/>
    </source>
</evidence>
<comment type="caution">
    <text evidence="2">The sequence shown here is derived from an EMBL/GenBank/DDBJ whole genome shotgun (WGS) entry which is preliminary data.</text>
</comment>
<dbReference type="Pfam" id="PF01872">
    <property type="entry name" value="RibD_C"/>
    <property type="match status" value="1"/>
</dbReference>
<dbReference type="RefSeq" id="WP_187222879.1">
    <property type="nucleotide sequence ID" value="NZ_JABVED010000013.1"/>
</dbReference>
<dbReference type="PANTHER" id="PTHR38011:SF2">
    <property type="entry name" value="BIFUNCTIONAL DEAMINASE-REDUCTASE DOMAIN PROTEIN"/>
    <property type="match status" value="1"/>
</dbReference>